<protein>
    <recommendedName>
        <fullName evidence="1">Ubiquitin-like domain-containing protein</fullName>
    </recommendedName>
</protein>
<dbReference type="OMA" id="NEAMWID"/>
<dbReference type="SMART" id="SM00213">
    <property type="entry name" value="UBQ"/>
    <property type="match status" value="1"/>
</dbReference>
<dbReference type="AlphaFoldDB" id="S8APW6"/>
<feature type="domain" description="Ubiquitin-like" evidence="1">
    <location>
        <begin position="221"/>
        <end position="296"/>
    </location>
</feature>
<dbReference type="SUPFAM" id="SSF54236">
    <property type="entry name" value="Ubiquitin-like"/>
    <property type="match status" value="1"/>
</dbReference>
<dbReference type="InterPro" id="IPR050158">
    <property type="entry name" value="Ubiquitin_ubiquitin-like"/>
</dbReference>
<gene>
    <name evidence="2" type="ORF">H072_1130</name>
</gene>
<evidence type="ECO:0000313" key="3">
    <source>
        <dbReference type="Proteomes" id="UP000015100"/>
    </source>
</evidence>
<reference evidence="3" key="2">
    <citation type="submission" date="2013-04" db="EMBL/GenBank/DDBJ databases">
        <title>Genomic mechanisms accounting for the adaptation to parasitism in nematode-trapping fungi.</title>
        <authorList>
            <person name="Ahren D.G."/>
        </authorList>
    </citation>
    <scope>NUCLEOTIDE SEQUENCE [LARGE SCALE GENOMIC DNA]</scope>
    <source>
        <strain evidence="3">CBS 200.50</strain>
    </source>
</reference>
<keyword evidence="3" id="KW-1185">Reference proteome</keyword>
<evidence type="ECO:0000313" key="2">
    <source>
        <dbReference type="EMBL" id="EPS44884.1"/>
    </source>
</evidence>
<dbReference type="InterPro" id="IPR019956">
    <property type="entry name" value="Ubiquitin_dom"/>
</dbReference>
<dbReference type="Pfam" id="PF00240">
    <property type="entry name" value="ubiquitin"/>
    <property type="match status" value="1"/>
</dbReference>
<dbReference type="Gene3D" id="3.10.20.90">
    <property type="entry name" value="Phosphatidylinositol 3-kinase Catalytic Subunit, Chain A, domain 1"/>
    <property type="match status" value="1"/>
</dbReference>
<dbReference type="PANTHER" id="PTHR10666">
    <property type="entry name" value="UBIQUITIN"/>
    <property type="match status" value="1"/>
</dbReference>
<comment type="caution">
    <text evidence="2">The sequence shown here is derived from an EMBL/GenBank/DDBJ whole genome shotgun (WGS) entry which is preliminary data.</text>
</comment>
<evidence type="ECO:0000259" key="1">
    <source>
        <dbReference type="PROSITE" id="PS50053"/>
    </source>
</evidence>
<proteinExistence type="predicted"/>
<dbReference type="eggNOG" id="KOG0001">
    <property type="taxonomic scope" value="Eukaryota"/>
</dbReference>
<dbReference type="PRINTS" id="PR00348">
    <property type="entry name" value="UBIQUITIN"/>
</dbReference>
<name>S8APW6_DACHA</name>
<dbReference type="STRING" id="1284197.S8APW6"/>
<dbReference type="OrthoDB" id="428577at2759"/>
<organism evidence="2 3">
    <name type="scientific">Dactylellina haptotyla (strain CBS 200.50)</name>
    <name type="common">Nematode-trapping fungus</name>
    <name type="synonym">Monacrosporium haptotylum</name>
    <dbReference type="NCBI Taxonomy" id="1284197"/>
    <lineage>
        <taxon>Eukaryota</taxon>
        <taxon>Fungi</taxon>
        <taxon>Dikarya</taxon>
        <taxon>Ascomycota</taxon>
        <taxon>Pezizomycotina</taxon>
        <taxon>Orbiliomycetes</taxon>
        <taxon>Orbiliales</taxon>
        <taxon>Orbiliaceae</taxon>
        <taxon>Dactylellina</taxon>
    </lineage>
</organism>
<sequence length="480" mass="54112">MELDFDGSRHQPPKYQESTGFRNPFGIALEENKIVVDRRLEITFRRTIRVPDNDETSHLPPDLGEISLTNANEVANNLPDTMAEKGGLLMAMYNNEAMWIDFHLRGDPNNFPVRRHYAIKIYAGGINVVSGEPENETTATTLRRRNRLAKGESVQDYMVVPGQPWIDGIAIGRGKVRQFVATPLGKGFTVEGQMTGSEDVGGLQFEIIGTKRGWENFYSSIGIFLKTLTGRTVSIRAGRDWTIETLKEYIEDETDCPIDQQRLVWAGRQLEDGRTVGEYGIKKEDTIHMVLRLRGGGYAEESEIGLGAGGKIHQTIIKDPKESEEWDKDNIIAFNVQILNAKDYTRVTGRQPPQKPLSATDYAEHGGYFLEYQEDETEIYGDFSQVKSIGHLTDQFDKKLTIQPNVIKGKDTQRGSSGGSQFLGTTENAEVGPLEEYLSKCSDDYRERQNILCMKVDEKSFRTLAETEAALRRRQFASFC</sequence>
<accession>S8APW6</accession>
<reference evidence="2 3" key="1">
    <citation type="journal article" date="2013" name="PLoS Genet.">
        <title>Genomic mechanisms accounting for the adaptation to parasitism in nematode-trapping fungi.</title>
        <authorList>
            <person name="Meerupati T."/>
            <person name="Andersson K.M."/>
            <person name="Friman E."/>
            <person name="Kumar D."/>
            <person name="Tunlid A."/>
            <person name="Ahren D."/>
        </authorList>
    </citation>
    <scope>NUCLEOTIDE SEQUENCE [LARGE SCALE GENOMIC DNA]</scope>
    <source>
        <strain evidence="2 3">CBS 200.50</strain>
    </source>
</reference>
<dbReference type="InterPro" id="IPR000626">
    <property type="entry name" value="Ubiquitin-like_dom"/>
</dbReference>
<dbReference type="InterPro" id="IPR029071">
    <property type="entry name" value="Ubiquitin-like_domsf"/>
</dbReference>
<dbReference type="PROSITE" id="PS50053">
    <property type="entry name" value="UBIQUITIN_2"/>
    <property type="match status" value="1"/>
</dbReference>
<dbReference type="HOGENOM" id="CLU_027438_0_0_1"/>
<dbReference type="Proteomes" id="UP000015100">
    <property type="component" value="Unassembled WGS sequence"/>
</dbReference>
<dbReference type="EMBL" id="AQGS01000029">
    <property type="protein sequence ID" value="EPS44884.1"/>
    <property type="molecule type" value="Genomic_DNA"/>
</dbReference>